<dbReference type="EC" id="1.1.1.100" evidence="5"/>
<dbReference type="InterPro" id="IPR002347">
    <property type="entry name" value="SDR_fam"/>
</dbReference>
<dbReference type="SUPFAM" id="SSF51735">
    <property type="entry name" value="NAD(P)-binding Rossmann-fold domains"/>
    <property type="match status" value="1"/>
</dbReference>
<dbReference type="AlphaFoldDB" id="A0A381FQJ6"/>
<dbReference type="Pfam" id="PF00106">
    <property type="entry name" value="adh_short"/>
    <property type="match status" value="1"/>
</dbReference>
<keyword evidence="2" id="KW-0521">NADP</keyword>
<dbReference type="PRINTS" id="PR00081">
    <property type="entry name" value="GDHRDH"/>
</dbReference>
<reference evidence="5 6" key="1">
    <citation type="submission" date="2018-06" db="EMBL/GenBank/DDBJ databases">
        <authorList>
            <consortium name="Pathogen Informatics"/>
            <person name="Doyle S."/>
        </authorList>
    </citation>
    <scope>NUCLEOTIDE SEQUENCE [LARGE SCALE GENOMIC DNA]</scope>
    <source>
        <strain evidence="5 6">NCTC13532</strain>
    </source>
</reference>
<dbReference type="PANTHER" id="PTHR43490:SF99">
    <property type="entry name" value="SHORT-CHAIN DEHYDROGENASE_REDUCTASE"/>
    <property type="match status" value="1"/>
</dbReference>
<dbReference type="PRINTS" id="PR00080">
    <property type="entry name" value="SDRFAMILY"/>
</dbReference>
<evidence type="ECO:0000256" key="2">
    <source>
        <dbReference type="ARBA" id="ARBA00022857"/>
    </source>
</evidence>
<sequence>MKNVLITGANKGIAFEVARQMAELGYHVFSGCRDLRKGLEAVNQLKESGISAVEALEIDVSDLNSVHDAASILASKIDVLDILINNAGTAGPQPQNISQCDISVVKELFETNVFGVIQTTQAMIPLLEKASQPIIVNVSSEVGSLTMQTSESRNPNWDLYHVYGSTKTALNAFTIAFANEFKNSKFKINSVTPGYTATDLNGFAGFKTAAEGAKPIVKLATIGSEGPTGKFFREEGEVPW</sequence>
<evidence type="ECO:0000256" key="4">
    <source>
        <dbReference type="RuleBase" id="RU000363"/>
    </source>
</evidence>
<evidence type="ECO:0000256" key="1">
    <source>
        <dbReference type="ARBA" id="ARBA00006484"/>
    </source>
</evidence>
<evidence type="ECO:0000256" key="3">
    <source>
        <dbReference type="ARBA" id="ARBA00023002"/>
    </source>
</evidence>
<dbReference type="GO" id="GO:0004316">
    <property type="term" value="F:3-oxoacyl-[acyl-carrier-protein] reductase (NADPH) activity"/>
    <property type="evidence" value="ECO:0007669"/>
    <property type="project" value="UniProtKB-EC"/>
</dbReference>
<dbReference type="InterPro" id="IPR036291">
    <property type="entry name" value="NAD(P)-bd_dom_sf"/>
</dbReference>
<accession>A0A381FQJ6</accession>
<protein>
    <submittedName>
        <fullName evidence="5">3-oxoacyl-[acyl-carrier-protein] reductase FabG</fullName>
        <ecNumber evidence="5">1.1.1.100</ecNumber>
    </submittedName>
</protein>
<organism evidence="5 6">
    <name type="scientific">Chryseobacterium indoltheticum</name>
    <dbReference type="NCBI Taxonomy" id="254"/>
    <lineage>
        <taxon>Bacteria</taxon>
        <taxon>Pseudomonadati</taxon>
        <taxon>Bacteroidota</taxon>
        <taxon>Flavobacteriia</taxon>
        <taxon>Flavobacteriales</taxon>
        <taxon>Weeksellaceae</taxon>
        <taxon>Chryseobacterium group</taxon>
        <taxon>Chryseobacterium</taxon>
    </lineage>
</organism>
<dbReference type="EMBL" id="UFVR01000004">
    <property type="protein sequence ID" value="SUX48796.1"/>
    <property type="molecule type" value="Genomic_DNA"/>
</dbReference>
<dbReference type="Gene3D" id="3.40.50.720">
    <property type="entry name" value="NAD(P)-binding Rossmann-like Domain"/>
    <property type="match status" value="1"/>
</dbReference>
<dbReference type="PANTHER" id="PTHR43490">
    <property type="entry name" value="(+)-NEOMENTHOL DEHYDROGENASE"/>
    <property type="match status" value="1"/>
</dbReference>
<dbReference type="Proteomes" id="UP000254282">
    <property type="component" value="Unassembled WGS sequence"/>
</dbReference>
<dbReference type="PROSITE" id="PS00061">
    <property type="entry name" value="ADH_SHORT"/>
    <property type="match status" value="1"/>
</dbReference>
<keyword evidence="3 5" id="KW-0560">Oxidoreductase</keyword>
<proteinExistence type="inferred from homology"/>
<gene>
    <name evidence="5" type="primary">fabG_6</name>
    <name evidence="5" type="ORF">NCTC13532_04407</name>
</gene>
<dbReference type="InterPro" id="IPR020904">
    <property type="entry name" value="Sc_DH/Rdtase_CS"/>
</dbReference>
<comment type="similarity">
    <text evidence="1 4">Belongs to the short-chain dehydrogenases/reductases (SDR) family.</text>
</comment>
<evidence type="ECO:0000313" key="6">
    <source>
        <dbReference type="Proteomes" id="UP000254282"/>
    </source>
</evidence>
<name>A0A381FQJ6_9FLAO</name>
<dbReference type="RefSeq" id="WP_115621795.1">
    <property type="nucleotide sequence ID" value="NZ_UFVR01000004.1"/>
</dbReference>
<evidence type="ECO:0000313" key="5">
    <source>
        <dbReference type="EMBL" id="SUX48796.1"/>
    </source>
</evidence>